<dbReference type="InterPro" id="IPR040390">
    <property type="entry name" value="TIFY/JAZ"/>
</dbReference>
<dbReference type="EMBL" id="JADCNM010000004">
    <property type="protein sequence ID" value="KAG0487048.1"/>
    <property type="molecule type" value="Genomic_DNA"/>
</dbReference>
<dbReference type="AlphaFoldDB" id="A0A835RAY6"/>
<dbReference type="Pfam" id="PF09425">
    <property type="entry name" value="Jas_motif"/>
    <property type="match status" value="1"/>
</dbReference>
<dbReference type="GO" id="GO:2000022">
    <property type="term" value="P:regulation of jasmonic acid mediated signaling pathway"/>
    <property type="evidence" value="ECO:0007669"/>
    <property type="project" value="TreeGrafter"/>
</dbReference>
<dbReference type="OrthoDB" id="782771at2759"/>
<evidence type="ECO:0000313" key="2">
    <source>
        <dbReference type="EMBL" id="KAG0487048.1"/>
    </source>
</evidence>
<dbReference type="GO" id="GO:0005634">
    <property type="term" value="C:nucleus"/>
    <property type="evidence" value="ECO:0007669"/>
    <property type="project" value="TreeGrafter"/>
</dbReference>
<protein>
    <submittedName>
        <fullName evidence="2">Uncharacterized protein</fullName>
    </submittedName>
</protein>
<organism evidence="2 4">
    <name type="scientific">Vanilla planifolia</name>
    <name type="common">Vanilla</name>
    <dbReference type="NCBI Taxonomy" id="51239"/>
    <lineage>
        <taxon>Eukaryota</taxon>
        <taxon>Viridiplantae</taxon>
        <taxon>Streptophyta</taxon>
        <taxon>Embryophyta</taxon>
        <taxon>Tracheophyta</taxon>
        <taxon>Spermatophyta</taxon>
        <taxon>Magnoliopsida</taxon>
        <taxon>Liliopsida</taxon>
        <taxon>Asparagales</taxon>
        <taxon>Orchidaceae</taxon>
        <taxon>Vanilloideae</taxon>
        <taxon>Vanilleae</taxon>
        <taxon>Vanilla</taxon>
    </lineage>
</organism>
<dbReference type="PANTHER" id="PTHR33077">
    <property type="entry name" value="PROTEIN TIFY 4A-RELATED-RELATED"/>
    <property type="match status" value="1"/>
</dbReference>
<reference evidence="3 4" key="1">
    <citation type="journal article" date="2020" name="Nat. Food">
        <title>A phased Vanilla planifolia genome enables genetic improvement of flavour and production.</title>
        <authorList>
            <person name="Hasing T."/>
            <person name="Tang H."/>
            <person name="Brym M."/>
            <person name="Khazi F."/>
            <person name="Huang T."/>
            <person name="Chambers A.H."/>
        </authorList>
    </citation>
    <scope>NUCLEOTIDE SEQUENCE [LARGE SCALE GENOMIC DNA]</scope>
    <source>
        <tissue evidence="2">Leaf</tissue>
    </source>
</reference>
<dbReference type="EMBL" id="JADCNL010000004">
    <property type="protein sequence ID" value="KAG0485264.1"/>
    <property type="molecule type" value="Genomic_DNA"/>
</dbReference>
<gene>
    <name evidence="2" type="ORF">HPP92_009143</name>
    <name evidence="1" type="ORF">HPP92_009343</name>
</gene>
<evidence type="ECO:0000313" key="4">
    <source>
        <dbReference type="Proteomes" id="UP000639772"/>
    </source>
</evidence>
<keyword evidence="3" id="KW-1185">Reference proteome</keyword>
<dbReference type="GO" id="GO:0009611">
    <property type="term" value="P:response to wounding"/>
    <property type="evidence" value="ECO:0007669"/>
    <property type="project" value="TreeGrafter"/>
</dbReference>
<evidence type="ECO:0000313" key="3">
    <source>
        <dbReference type="Proteomes" id="UP000636800"/>
    </source>
</evidence>
<comment type="caution">
    <text evidence="2">The sequence shown here is derived from an EMBL/GenBank/DDBJ whole genome shotgun (WGS) entry which is preliminary data.</text>
</comment>
<accession>A0A835RAY6</accession>
<proteinExistence type="predicted"/>
<name>A0A835RAY6_VANPL</name>
<dbReference type="Proteomes" id="UP000636800">
    <property type="component" value="Unassembled WGS sequence"/>
</dbReference>
<sequence>MEAAGVECDTELCLSPGGRPRTAHETPSDEKHQMITIFYSGNVCFHRVTEIQAKEIICMAEMMRSSSTSGGTPEATLQQLNCGVLSMKRSLQLFLQKRKNRVASAHRQPIFASEKQDEYLRRWLQDGDSSSAT</sequence>
<dbReference type="Proteomes" id="UP000639772">
    <property type="component" value="Unassembled WGS sequence"/>
</dbReference>
<dbReference type="GO" id="GO:0031347">
    <property type="term" value="P:regulation of defense response"/>
    <property type="evidence" value="ECO:0007669"/>
    <property type="project" value="TreeGrafter"/>
</dbReference>
<evidence type="ECO:0000313" key="1">
    <source>
        <dbReference type="EMBL" id="KAG0485264.1"/>
    </source>
</evidence>
<dbReference type="InterPro" id="IPR018467">
    <property type="entry name" value="CCT_CS"/>
</dbReference>
<dbReference type="PANTHER" id="PTHR33077:SF17">
    <property type="entry name" value="PROTEIN TIFY 5B"/>
    <property type="match status" value="1"/>
</dbReference>